<dbReference type="InterPro" id="IPR001841">
    <property type="entry name" value="Znf_RING"/>
</dbReference>
<dbReference type="AlphaFoldDB" id="A0A6C0IE57"/>
<dbReference type="InterPro" id="IPR013083">
    <property type="entry name" value="Znf_RING/FYVE/PHD"/>
</dbReference>
<dbReference type="PROSITE" id="PS50089">
    <property type="entry name" value="ZF_RING_2"/>
    <property type="match status" value="1"/>
</dbReference>
<evidence type="ECO:0000259" key="1">
    <source>
        <dbReference type="PROSITE" id="PS50089"/>
    </source>
</evidence>
<dbReference type="SUPFAM" id="SSF57850">
    <property type="entry name" value="RING/U-box"/>
    <property type="match status" value="1"/>
</dbReference>
<name>A0A6C0IE57_9ZZZZ</name>
<reference evidence="2" key="1">
    <citation type="journal article" date="2020" name="Nature">
        <title>Giant virus diversity and host interactions through global metagenomics.</title>
        <authorList>
            <person name="Schulz F."/>
            <person name="Roux S."/>
            <person name="Paez-Espino D."/>
            <person name="Jungbluth S."/>
            <person name="Walsh D.A."/>
            <person name="Denef V.J."/>
            <person name="McMahon K.D."/>
            <person name="Konstantinidis K.T."/>
            <person name="Eloe-Fadrosh E.A."/>
            <person name="Kyrpides N.C."/>
            <person name="Woyke T."/>
        </authorList>
    </citation>
    <scope>NUCLEOTIDE SEQUENCE</scope>
    <source>
        <strain evidence="2">GVMAG-M-3300023184-71</strain>
    </source>
</reference>
<dbReference type="Pfam" id="PF13920">
    <property type="entry name" value="zf-C3HC4_3"/>
    <property type="match status" value="1"/>
</dbReference>
<accession>A0A6C0IE57</accession>
<dbReference type="Gene3D" id="3.30.40.10">
    <property type="entry name" value="Zinc/RING finger domain, C3HC4 (zinc finger)"/>
    <property type="match status" value="1"/>
</dbReference>
<evidence type="ECO:0000313" key="2">
    <source>
        <dbReference type="EMBL" id="QHT90697.1"/>
    </source>
</evidence>
<organism evidence="2">
    <name type="scientific">viral metagenome</name>
    <dbReference type="NCBI Taxonomy" id="1070528"/>
    <lineage>
        <taxon>unclassified sequences</taxon>
        <taxon>metagenomes</taxon>
        <taxon>organismal metagenomes</taxon>
    </lineage>
</organism>
<feature type="domain" description="RING-type" evidence="1">
    <location>
        <begin position="144"/>
        <end position="183"/>
    </location>
</feature>
<proteinExistence type="predicted"/>
<dbReference type="EMBL" id="MN740156">
    <property type="protein sequence ID" value="QHT90697.1"/>
    <property type="molecule type" value="Genomic_DNA"/>
</dbReference>
<protein>
    <recommendedName>
        <fullName evidence="1">RING-type domain-containing protein</fullName>
    </recommendedName>
</protein>
<sequence length="190" mass="22276">MTVYVMLNETVFTIDFGRFYTPLLLIDVKNYHIECGMNNKFLFFIENPRVNIQLISGFFDFYFKSTPEDYMMGQVVSKILISYRTLDSVWEASDNISNVVDFMPCVLFTKGLFLQEILIYMPFQKPSYLKELGYYFLPKESGQCVICMDDKDTLINVHQNDYRHVICSTCLLNMEKNDCPVCRQKMAIIS</sequence>